<dbReference type="FunFam" id="2.60.40.1910:FF:000008">
    <property type="entry name" value="Aminopeptidase"/>
    <property type="match status" value="1"/>
</dbReference>
<dbReference type="GO" id="GO:0005737">
    <property type="term" value="C:cytoplasm"/>
    <property type="evidence" value="ECO:0007669"/>
    <property type="project" value="TreeGrafter"/>
</dbReference>
<keyword evidence="12" id="KW-0735">Signal-anchor</keyword>
<feature type="binding site" evidence="18">
    <location>
        <position position="340"/>
    </location>
    <ligand>
        <name>Zn(2+)</name>
        <dbReference type="ChEBI" id="CHEBI:29105"/>
        <note>catalytic</note>
    </ligand>
</feature>
<dbReference type="GO" id="GO:0043171">
    <property type="term" value="P:peptide catabolic process"/>
    <property type="evidence" value="ECO:0007669"/>
    <property type="project" value="TreeGrafter"/>
</dbReference>
<keyword evidence="16" id="KW-0325">Glycoprotein</keyword>
<dbReference type="GO" id="GO:0005886">
    <property type="term" value="C:plasma membrane"/>
    <property type="evidence" value="ECO:0007669"/>
    <property type="project" value="UniProtKB-SubCell"/>
</dbReference>
<evidence type="ECO:0000256" key="11">
    <source>
        <dbReference type="ARBA" id="ARBA00022833"/>
    </source>
</evidence>
<evidence type="ECO:0000256" key="18">
    <source>
        <dbReference type="PIRSR" id="PIRSR634016-3"/>
    </source>
</evidence>
<dbReference type="InterPro" id="IPR024571">
    <property type="entry name" value="ERAP1-like_C_dom"/>
</dbReference>
<dbReference type="InterPro" id="IPR042097">
    <property type="entry name" value="Aminopeptidase_N-like_N_sf"/>
</dbReference>
<evidence type="ECO:0000313" key="25">
    <source>
        <dbReference type="EMBL" id="CDW42920.1"/>
    </source>
</evidence>
<evidence type="ECO:0000259" key="22">
    <source>
        <dbReference type="Pfam" id="PF01433"/>
    </source>
</evidence>
<feature type="domain" description="Peptidase M1 membrane alanine aminopeptidase" evidence="22">
    <location>
        <begin position="268"/>
        <end position="493"/>
    </location>
</feature>
<evidence type="ECO:0000259" key="23">
    <source>
        <dbReference type="Pfam" id="PF11838"/>
    </source>
</evidence>
<evidence type="ECO:0000256" key="13">
    <source>
        <dbReference type="ARBA" id="ARBA00022989"/>
    </source>
</evidence>
<sequence>MIAFPTYFFVFLIFVIQFHIPLGSNITDVRLPTHLKPELYVIRLLPFLEPGNFTIDGHIKIDFKCIEDGSKNITLHSFDIDVNTESLVVKKKGSDTPIGVESTNYDKEREFFITILSESLEKGVDYEMEMKFTGILGDNLKGFYRSSYKTEDTNELEYIAVTQFQPTDARRAFPCFDEPGLKAKFKITIGRLPDMESISNMPKKNEIKGLDRYTGYVFDEFQESKPMSTYLVAMVVSKFEHRDELTENQDETKFRIWARKSAMDQTGFAKEIGPKILKYFEDFFGVKYPLPKQDMIAIPDFAAGAMENWGLITYREIALLFKEKVSSILSKQKIATVVSHELAHQWFGNLVTPKWWTDLWLNEGFASYVEYLGVEAARPELKFMDQFVYVDLQHVFGIDALESSHPISIPVKNPSEINEIFDKISYSKGASIIRMMQHFLTMDSFKKGLTKYLTELKFDAAEQDDLWRHLTEQAHIDEKLPKTVTVKNIMDTWTLQMGYPVVTITRNYELNTLSLTQERFLLNTNGKSNDTHNYSWWIPLTFTTPGGDFDNTYNEAWLKKDEKSKQINLPIDIKANTPVIFNIQETGYYRVNYDDNTWNLIVDNLKTKHEDIHVTNRAQIIDDALNLARSGRLDYNISLSVTSYLAKENNYVPWSSALTGMSYLEKMLRRTAAYGNFKEYIKKLITPIYNDLGYEPKDTDNHLEKLLRVKVIDWACKVGLEDCLNRVKGDFDTWKASPDINK</sequence>
<dbReference type="Gene3D" id="2.60.40.1730">
    <property type="entry name" value="tricorn interacting facor f3 domain"/>
    <property type="match status" value="1"/>
</dbReference>
<feature type="binding site" evidence="18">
    <location>
        <position position="363"/>
    </location>
    <ligand>
        <name>Zn(2+)</name>
        <dbReference type="ChEBI" id="CHEBI:29105"/>
        <note>catalytic</note>
    </ligand>
</feature>
<evidence type="ECO:0000256" key="4">
    <source>
        <dbReference type="ARBA" id="ARBA00022475"/>
    </source>
</evidence>
<evidence type="ECO:0000259" key="24">
    <source>
        <dbReference type="Pfam" id="PF17900"/>
    </source>
</evidence>
<dbReference type="AlphaFoldDB" id="A0A0K2UXX5"/>
<dbReference type="InterPro" id="IPR027268">
    <property type="entry name" value="Peptidase_M4/M1_CTD_sf"/>
</dbReference>
<dbReference type="PANTHER" id="PTHR11533:SF294">
    <property type="entry name" value="THYROTROPIN-RELEASING HORMONE-DEGRADING ECTOENZYME"/>
    <property type="match status" value="1"/>
</dbReference>
<comment type="similarity">
    <text evidence="3 20">Belongs to the peptidase M1 family.</text>
</comment>
<dbReference type="InterPro" id="IPR034016">
    <property type="entry name" value="M1_APN-typ"/>
</dbReference>
<dbReference type="GO" id="GO:0008270">
    <property type="term" value="F:zinc ion binding"/>
    <property type="evidence" value="ECO:0007669"/>
    <property type="project" value="UniProtKB-UniRule"/>
</dbReference>
<keyword evidence="5" id="KW-0449">Lipoprotein</keyword>
<dbReference type="CDD" id="cd09601">
    <property type="entry name" value="M1_APN-Q_like"/>
    <property type="match status" value="1"/>
</dbReference>
<dbReference type="OrthoDB" id="510539at2759"/>
<keyword evidence="15" id="KW-0472">Membrane</keyword>
<evidence type="ECO:0000256" key="7">
    <source>
        <dbReference type="ARBA" id="ARBA00022692"/>
    </source>
</evidence>
<keyword evidence="14 20" id="KW-0482">Metalloprotease</keyword>
<dbReference type="GO" id="GO:0006508">
    <property type="term" value="P:proteolysis"/>
    <property type="evidence" value="ECO:0007669"/>
    <property type="project" value="UniProtKB-KW"/>
</dbReference>
<dbReference type="Gene3D" id="1.25.50.20">
    <property type="match status" value="1"/>
</dbReference>
<keyword evidence="13" id="KW-1133">Transmembrane helix</keyword>
<keyword evidence="10 20" id="KW-0378">Hydrolase</keyword>
<evidence type="ECO:0000256" key="16">
    <source>
        <dbReference type="ARBA" id="ARBA00023180"/>
    </source>
</evidence>
<dbReference type="Gene3D" id="2.60.40.1910">
    <property type="match status" value="1"/>
</dbReference>
<keyword evidence="5" id="KW-0336">GPI-anchor</keyword>
<evidence type="ECO:0000256" key="17">
    <source>
        <dbReference type="PIRSR" id="PIRSR634016-1"/>
    </source>
</evidence>
<dbReference type="SUPFAM" id="SSF55486">
    <property type="entry name" value="Metalloproteases ('zincins'), catalytic domain"/>
    <property type="match status" value="1"/>
</dbReference>
<evidence type="ECO:0000256" key="5">
    <source>
        <dbReference type="ARBA" id="ARBA00022622"/>
    </source>
</evidence>
<evidence type="ECO:0000256" key="12">
    <source>
        <dbReference type="ARBA" id="ARBA00022968"/>
    </source>
</evidence>
<dbReference type="Pfam" id="PF17900">
    <property type="entry name" value="Peptidase_M1_N"/>
    <property type="match status" value="1"/>
</dbReference>
<feature type="chain" id="PRO_5005489072" description="Aminopeptidase" evidence="21">
    <location>
        <begin position="24"/>
        <end position="742"/>
    </location>
</feature>
<keyword evidence="8 18" id="KW-0479">Metal-binding</keyword>
<keyword evidence="4" id="KW-1003">Cell membrane</keyword>
<keyword evidence="9 21" id="KW-0732">Signal</keyword>
<dbReference type="InterPro" id="IPR050344">
    <property type="entry name" value="Peptidase_M1_aminopeptidases"/>
</dbReference>
<keyword evidence="20" id="KW-0031">Aminopeptidase</keyword>
<keyword evidence="6 20" id="KW-0645">Protease</keyword>
<organism evidence="25">
    <name type="scientific">Lepeophtheirus salmonis</name>
    <name type="common">Salmon louse</name>
    <name type="synonym">Caligus salmonis</name>
    <dbReference type="NCBI Taxonomy" id="72036"/>
    <lineage>
        <taxon>Eukaryota</taxon>
        <taxon>Metazoa</taxon>
        <taxon>Ecdysozoa</taxon>
        <taxon>Arthropoda</taxon>
        <taxon>Crustacea</taxon>
        <taxon>Multicrustacea</taxon>
        <taxon>Hexanauplia</taxon>
        <taxon>Copepoda</taxon>
        <taxon>Siphonostomatoida</taxon>
        <taxon>Caligidae</taxon>
        <taxon>Lepeophtheirus</taxon>
    </lineage>
</organism>
<dbReference type="InterPro" id="IPR001930">
    <property type="entry name" value="Peptidase_M1"/>
</dbReference>
<dbReference type="FunFam" id="1.10.390.10:FF:000016">
    <property type="entry name" value="Glutamyl aminopeptidase"/>
    <property type="match status" value="1"/>
</dbReference>
<feature type="binding site" evidence="18">
    <location>
        <position position="344"/>
    </location>
    <ligand>
        <name>Zn(2+)</name>
        <dbReference type="ChEBI" id="CHEBI:29105"/>
        <note>catalytic</note>
    </ligand>
</feature>
<evidence type="ECO:0000256" key="2">
    <source>
        <dbReference type="ARBA" id="ARBA00004609"/>
    </source>
</evidence>
<feature type="site" description="Transition state stabilizer" evidence="19">
    <location>
        <position position="426"/>
    </location>
</feature>
<evidence type="ECO:0000256" key="14">
    <source>
        <dbReference type="ARBA" id="ARBA00023049"/>
    </source>
</evidence>
<evidence type="ECO:0000256" key="19">
    <source>
        <dbReference type="PIRSR" id="PIRSR634016-4"/>
    </source>
</evidence>
<feature type="domain" description="ERAP1-like C-terminal" evidence="23">
    <location>
        <begin position="579"/>
        <end position="739"/>
    </location>
</feature>
<keyword evidence="7" id="KW-0812">Transmembrane</keyword>
<dbReference type="EMBL" id="HACA01025559">
    <property type="protein sequence ID" value="CDW42920.1"/>
    <property type="molecule type" value="Transcribed_RNA"/>
</dbReference>
<evidence type="ECO:0000256" key="9">
    <source>
        <dbReference type="ARBA" id="ARBA00022729"/>
    </source>
</evidence>
<dbReference type="InterPro" id="IPR045357">
    <property type="entry name" value="Aminopeptidase_N-like_N"/>
</dbReference>
<dbReference type="GO" id="GO:0070006">
    <property type="term" value="F:metalloaminopeptidase activity"/>
    <property type="evidence" value="ECO:0007669"/>
    <property type="project" value="TreeGrafter"/>
</dbReference>
<dbReference type="GO" id="GO:0042277">
    <property type="term" value="F:peptide binding"/>
    <property type="evidence" value="ECO:0007669"/>
    <property type="project" value="TreeGrafter"/>
</dbReference>
<evidence type="ECO:0000256" key="8">
    <source>
        <dbReference type="ARBA" id="ARBA00022723"/>
    </source>
</evidence>
<protein>
    <recommendedName>
        <fullName evidence="20">Aminopeptidase</fullName>
        <ecNumber evidence="20">3.4.11.-</ecNumber>
    </recommendedName>
</protein>
<accession>A0A0K2UXX5</accession>
<dbReference type="Pfam" id="PF01433">
    <property type="entry name" value="Peptidase_M1"/>
    <property type="match status" value="1"/>
</dbReference>
<dbReference type="FunFam" id="2.60.40.1730:FF:000012">
    <property type="entry name" value="Aminopeptidase N"/>
    <property type="match status" value="1"/>
</dbReference>
<evidence type="ECO:0000256" key="21">
    <source>
        <dbReference type="SAM" id="SignalP"/>
    </source>
</evidence>
<keyword evidence="11 18" id="KW-0862">Zinc</keyword>
<evidence type="ECO:0000256" key="10">
    <source>
        <dbReference type="ARBA" id="ARBA00022801"/>
    </source>
</evidence>
<dbReference type="Pfam" id="PF11838">
    <property type="entry name" value="ERAP1_C"/>
    <property type="match status" value="1"/>
</dbReference>
<name>A0A0K2UXX5_LEPSM</name>
<dbReference type="PRINTS" id="PR00756">
    <property type="entry name" value="ALADIPTASE"/>
</dbReference>
<feature type="signal peptide" evidence="21">
    <location>
        <begin position="1"/>
        <end position="23"/>
    </location>
</feature>
<dbReference type="SUPFAM" id="SSF63737">
    <property type="entry name" value="Leukotriene A4 hydrolase N-terminal domain"/>
    <property type="match status" value="1"/>
</dbReference>
<dbReference type="GO" id="GO:0098552">
    <property type="term" value="C:side of membrane"/>
    <property type="evidence" value="ECO:0007669"/>
    <property type="project" value="UniProtKB-KW"/>
</dbReference>
<dbReference type="InterPro" id="IPR014782">
    <property type="entry name" value="Peptidase_M1_dom"/>
</dbReference>
<comment type="cofactor">
    <cofactor evidence="18 20">
        <name>Zn(2+)</name>
        <dbReference type="ChEBI" id="CHEBI:29105"/>
    </cofactor>
    <text evidence="18 20">Binds 1 zinc ion per subunit.</text>
</comment>
<dbReference type="EC" id="3.4.11.-" evidence="20"/>
<comment type="subcellular location">
    <subcellularLocation>
        <location evidence="2">Cell membrane</location>
        <topology evidence="2">Lipid-anchor</topology>
        <topology evidence="2">GPI-anchor</topology>
    </subcellularLocation>
    <subcellularLocation>
        <location evidence="1">Membrane</location>
        <topology evidence="1">Single-pass type II membrane protein</topology>
    </subcellularLocation>
</comment>
<evidence type="ECO:0000256" key="20">
    <source>
        <dbReference type="RuleBase" id="RU364040"/>
    </source>
</evidence>
<proteinExistence type="inferred from homology"/>
<evidence type="ECO:0000256" key="3">
    <source>
        <dbReference type="ARBA" id="ARBA00010136"/>
    </source>
</evidence>
<evidence type="ECO:0000256" key="15">
    <source>
        <dbReference type="ARBA" id="ARBA00023136"/>
    </source>
</evidence>
<evidence type="ECO:0000256" key="6">
    <source>
        <dbReference type="ARBA" id="ARBA00022670"/>
    </source>
</evidence>
<evidence type="ECO:0000256" key="1">
    <source>
        <dbReference type="ARBA" id="ARBA00004606"/>
    </source>
</evidence>
<dbReference type="PANTHER" id="PTHR11533">
    <property type="entry name" value="PROTEASE M1 ZINC METALLOPROTEASE"/>
    <property type="match status" value="1"/>
</dbReference>
<dbReference type="GO" id="GO:0005615">
    <property type="term" value="C:extracellular space"/>
    <property type="evidence" value="ECO:0007669"/>
    <property type="project" value="TreeGrafter"/>
</dbReference>
<reference evidence="25" key="1">
    <citation type="submission" date="2014-05" db="EMBL/GenBank/DDBJ databases">
        <authorList>
            <person name="Chronopoulou M."/>
        </authorList>
    </citation>
    <scope>NUCLEOTIDE SEQUENCE</scope>
    <source>
        <tissue evidence="25">Whole organism</tissue>
    </source>
</reference>
<feature type="domain" description="Aminopeptidase N-like N-terminal" evidence="24">
    <location>
        <begin position="36"/>
        <end position="231"/>
    </location>
</feature>
<dbReference type="Gene3D" id="1.10.390.10">
    <property type="entry name" value="Neutral Protease Domain 2"/>
    <property type="match status" value="1"/>
</dbReference>
<feature type="active site" description="Proton acceptor" evidence="17">
    <location>
        <position position="341"/>
    </location>
</feature>